<evidence type="ECO:0008006" key="5">
    <source>
        <dbReference type="Google" id="ProtNLM"/>
    </source>
</evidence>
<evidence type="ECO:0000313" key="3">
    <source>
        <dbReference type="EMBL" id="RKR89698.1"/>
    </source>
</evidence>
<dbReference type="RefSeq" id="WP_121158112.1">
    <property type="nucleotide sequence ID" value="NZ_RBKT01000001.1"/>
</dbReference>
<name>A0A495JMA9_9ACTN</name>
<reference evidence="3 4" key="1">
    <citation type="submission" date="2018-10" db="EMBL/GenBank/DDBJ databases">
        <title>Sequencing the genomes of 1000 actinobacteria strains.</title>
        <authorList>
            <person name="Klenk H.-P."/>
        </authorList>
    </citation>
    <scope>NUCLEOTIDE SEQUENCE [LARGE SCALE GENOMIC DNA]</scope>
    <source>
        <strain evidence="3 4">DSM 45175</strain>
    </source>
</reference>
<sequence>MTAMVRRSGREPLRGWRLALALVVVVPLAGAAMVAPQYPAGAQQPSGGVDAPTDSAVTVSGRADGVYGDDFSDLRVTVSQTRNLTSQGISVSWTGGKPTVMRDAVQMVANYLQIMQCWGPDPAAADFRETCVQGFGRPGGAVNRIPKLLVPDPLETVLSPDAKIIPFLAVTGERSSDGAECDAGCNLGALLSDYFRADNTNEIYQGFTAADGTGRVVFEVQNAITQPYLGCGAPQPAPGGGQTPRPCSLVVVPRGDHDMDGNPLCAGCALVDSPLQASTFRDRIVIPLQFESLGGGCELGAEERLTVGSDLVADAVRSWQPALCADGGATFGYSAASDEDAVRQVLSPVPGAPGMGFTAEPAVPLPGGPEVLHAPVVLSGAVIAFNIDVEVDASAPPDVLKLRASALRELKLTPRLVAKLLTQSYSSDVPGGAVSEHVRNNPRDLFQDPELRSLNPVFVQFTRVAALRSGLMVAQGNSAAYREVWKWILADATARKWLAGEPDEHGMVVNSYYRDVLNTGVPLDTFPKADATEVVGAGAPEDKPFGTGHLRPYLGSMEEAALQTRRADPKSKTVWDANRTPPDYVAGSALRPVGFRGAMSITDAASAARYGLYAASLTNQNQEFVAPTREGMLAAVDAMVPSEADDDVLMIDPTKKAPGAYPLTMVNYAAVNISNQDQAARDDYAQFLRYAAGAGQTEGVRRGELPRGYVPLPNKLRQQTMSAANAIERGPAPSPTPSVEPTEPETTTPTTLSTTPASTSTSTGTPNAGLPPVTPGPTRTPAPVPPATAVSQTTPGGPLGLVGQYALVAALALGLLGGAAGPVLLRLSGRRRI</sequence>
<evidence type="ECO:0000256" key="1">
    <source>
        <dbReference type="SAM" id="MobiDB-lite"/>
    </source>
</evidence>
<feature type="region of interest" description="Disordered" evidence="1">
    <location>
        <begin position="727"/>
        <end position="792"/>
    </location>
</feature>
<comment type="caution">
    <text evidence="3">The sequence shown here is derived from an EMBL/GenBank/DDBJ whole genome shotgun (WGS) entry which is preliminary data.</text>
</comment>
<dbReference type="AlphaFoldDB" id="A0A495JMA9"/>
<keyword evidence="2" id="KW-0812">Transmembrane</keyword>
<feature type="transmembrane region" description="Helical" evidence="2">
    <location>
        <begin position="805"/>
        <end position="825"/>
    </location>
</feature>
<dbReference type="EMBL" id="RBKT01000001">
    <property type="protein sequence ID" value="RKR89698.1"/>
    <property type="molecule type" value="Genomic_DNA"/>
</dbReference>
<feature type="compositionally biased region" description="Pro residues" evidence="1">
    <location>
        <begin position="772"/>
        <end position="786"/>
    </location>
</feature>
<evidence type="ECO:0000313" key="4">
    <source>
        <dbReference type="Proteomes" id="UP000277671"/>
    </source>
</evidence>
<accession>A0A495JMA9</accession>
<keyword evidence="4" id="KW-1185">Reference proteome</keyword>
<dbReference type="Proteomes" id="UP000277671">
    <property type="component" value="Unassembled WGS sequence"/>
</dbReference>
<evidence type="ECO:0000256" key="2">
    <source>
        <dbReference type="SAM" id="Phobius"/>
    </source>
</evidence>
<keyword evidence="2" id="KW-1133">Transmembrane helix</keyword>
<organism evidence="3 4">
    <name type="scientific">Micromonospora pisi</name>
    <dbReference type="NCBI Taxonomy" id="589240"/>
    <lineage>
        <taxon>Bacteria</taxon>
        <taxon>Bacillati</taxon>
        <taxon>Actinomycetota</taxon>
        <taxon>Actinomycetes</taxon>
        <taxon>Micromonosporales</taxon>
        <taxon>Micromonosporaceae</taxon>
        <taxon>Micromonospora</taxon>
    </lineage>
</organism>
<protein>
    <recommendedName>
        <fullName evidence="5">PBP domain-containing protein</fullName>
    </recommendedName>
</protein>
<dbReference type="OrthoDB" id="5107506at2"/>
<dbReference type="SUPFAM" id="SSF53850">
    <property type="entry name" value="Periplasmic binding protein-like II"/>
    <property type="match status" value="1"/>
</dbReference>
<keyword evidence="2" id="KW-0472">Membrane</keyword>
<feature type="compositionally biased region" description="Low complexity" evidence="1">
    <location>
        <begin position="739"/>
        <end position="766"/>
    </location>
</feature>
<proteinExistence type="predicted"/>
<gene>
    <name evidence="3" type="ORF">BDK92_4054</name>
</gene>
<dbReference type="Gene3D" id="3.40.190.10">
    <property type="entry name" value="Periplasmic binding protein-like II"/>
    <property type="match status" value="2"/>
</dbReference>